<name>A0A5B7GP45_PORTR</name>
<dbReference type="EMBL" id="VSRR010016427">
    <property type="protein sequence ID" value="MPC59285.1"/>
    <property type="molecule type" value="Genomic_DNA"/>
</dbReference>
<comment type="caution">
    <text evidence="1">The sequence shown here is derived from an EMBL/GenBank/DDBJ whole genome shotgun (WGS) entry which is preliminary data.</text>
</comment>
<keyword evidence="2" id="KW-1185">Reference proteome</keyword>
<dbReference type="Proteomes" id="UP000324222">
    <property type="component" value="Unassembled WGS sequence"/>
</dbReference>
<evidence type="ECO:0000313" key="2">
    <source>
        <dbReference type="Proteomes" id="UP000324222"/>
    </source>
</evidence>
<protein>
    <submittedName>
        <fullName evidence="1">Uncharacterized protein</fullName>
    </submittedName>
</protein>
<evidence type="ECO:0000313" key="1">
    <source>
        <dbReference type="EMBL" id="MPC59285.1"/>
    </source>
</evidence>
<reference evidence="1 2" key="1">
    <citation type="submission" date="2019-05" db="EMBL/GenBank/DDBJ databases">
        <title>Another draft genome of Portunus trituberculatus and its Hox gene families provides insights of decapod evolution.</title>
        <authorList>
            <person name="Jeong J.-H."/>
            <person name="Song I."/>
            <person name="Kim S."/>
            <person name="Choi T."/>
            <person name="Kim D."/>
            <person name="Ryu S."/>
            <person name="Kim W."/>
        </authorList>
    </citation>
    <scope>NUCLEOTIDE SEQUENCE [LARGE SCALE GENOMIC DNA]</scope>
    <source>
        <tissue evidence="1">Muscle</tissue>
    </source>
</reference>
<proteinExistence type="predicted"/>
<organism evidence="1 2">
    <name type="scientific">Portunus trituberculatus</name>
    <name type="common">Swimming crab</name>
    <name type="synonym">Neptunus trituberculatus</name>
    <dbReference type="NCBI Taxonomy" id="210409"/>
    <lineage>
        <taxon>Eukaryota</taxon>
        <taxon>Metazoa</taxon>
        <taxon>Ecdysozoa</taxon>
        <taxon>Arthropoda</taxon>
        <taxon>Crustacea</taxon>
        <taxon>Multicrustacea</taxon>
        <taxon>Malacostraca</taxon>
        <taxon>Eumalacostraca</taxon>
        <taxon>Eucarida</taxon>
        <taxon>Decapoda</taxon>
        <taxon>Pleocyemata</taxon>
        <taxon>Brachyura</taxon>
        <taxon>Eubrachyura</taxon>
        <taxon>Portunoidea</taxon>
        <taxon>Portunidae</taxon>
        <taxon>Portuninae</taxon>
        <taxon>Portunus</taxon>
    </lineage>
</organism>
<gene>
    <name evidence="1" type="ORF">E2C01_053301</name>
</gene>
<sequence length="134" mass="15289">METLPSASPKPPGHIRLPQLKRDLPFSQNPNPPAIRRPHLTTFIMVLTVYTTNPRRLRPLPSQNSLYIHHSLHLSWPPKLEIIEQSREPITSFRLSSPLSHYSPHYKAQLARAPPASPTVRLQAVLNTWLTKTT</sequence>
<dbReference type="AlphaFoldDB" id="A0A5B7GP45"/>
<accession>A0A5B7GP45</accession>